<dbReference type="PANTHER" id="PTHR10815">
    <property type="entry name" value="METHYLATED-DNA--PROTEIN-CYSTEINE METHYLTRANSFERASE"/>
    <property type="match status" value="1"/>
</dbReference>
<dbReference type="STRING" id="1437610.BREU_0522"/>
<dbReference type="Gene3D" id="3.30.160.70">
    <property type="entry name" value="Methylated DNA-protein cysteine methyltransferase domain"/>
    <property type="match status" value="1"/>
</dbReference>
<dbReference type="GO" id="GO:0006281">
    <property type="term" value="P:DNA repair"/>
    <property type="evidence" value="ECO:0007669"/>
    <property type="project" value="UniProtKB-KW"/>
</dbReference>
<dbReference type="EMBL" id="JGZK01000001">
    <property type="protein sequence ID" value="KFI88408.1"/>
    <property type="molecule type" value="Genomic_DNA"/>
</dbReference>
<keyword evidence="5 11" id="KW-0808">Transferase</keyword>
<evidence type="ECO:0000256" key="8">
    <source>
        <dbReference type="ARBA" id="ARBA00049348"/>
    </source>
</evidence>
<dbReference type="CDD" id="cd06445">
    <property type="entry name" value="ATase"/>
    <property type="match status" value="1"/>
</dbReference>
<evidence type="ECO:0000256" key="2">
    <source>
        <dbReference type="ARBA" id="ARBA00008711"/>
    </source>
</evidence>
<dbReference type="SUPFAM" id="SSF46767">
    <property type="entry name" value="Methylated DNA-protein cysteine methyltransferase, C-terminal domain"/>
    <property type="match status" value="1"/>
</dbReference>
<feature type="domain" description="Methylated-DNA-[protein]-cysteine S-methyltransferase DNA binding" evidence="10">
    <location>
        <begin position="111"/>
        <end position="196"/>
    </location>
</feature>
<comment type="catalytic activity">
    <reaction evidence="8">
        <text>a 6-O-methyl-2'-deoxyguanosine in DNA + L-cysteinyl-[protein] = S-methyl-L-cysteinyl-[protein] + a 2'-deoxyguanosine in DNA</text>
        <dbReference type="Rhea" id="RHEA:24000"/>
        <dbReference type="Rhea" id="RHEA-COMP:10131"/>
        <dbReference type="Rhea" id="RHEA-COMP:10132"/>
        <dbReference type="Rhea" id="RHEA-COMP:11367"/>
        <dbReference type="Rhea" id="RHEA-COMP:11368"/>
        <dbReference type="ChEBI" id="CHEBI:29950"/>
        <dbReference type="ChEBI" id="CHEBI:82612"/>
        <dbReference type="ChEBI" id="CHEBI:85445"/>
        <dbReference type="ChEBI" id="CHEBI:85448"/>
        <dbReference type="EC" id="2.1.1.63"/>
    </reaction>
</comment>
<evidence type="ECO:0000256" key="7">
    <source>
        <dbReference type="ARBA" id="ARBA00023204"/>
    </source>
</evidence>
<feature type="compositionally biased region" description="Acidic residues" evidence="9">
    <location>
        <begin position="53"/>
        <end position="64"/>
    </location>
</feature>
<comment type="caution">
    <text evidence="11">The sequence shown here is derived from an EMBL/GenBank/DDBJ whole genome shotgun (WGS) entry which is preliminary data.</text>
</comment>
<dbReference type="PANTHER" id="PTHR10815:SF5">
    <property type="entry name" value="METHYLATED-DNA--PROTEIN-CYSTEINE METHYLTRANSFERASE"/>
    <property type="match status" value="1"/>
</dbReference>
<evidence type="ECO:0000256" key="1">
    <source>
        <dbReference type="ARBA" id="ARBA00001286"/>
    </source>
</evidence>
<evidence type="ECO:0000259" key="10">
    <source>
        <dbReference type="Pfam" id="PF01035"/>
    </source>
</evidence>
<dbReference type="Gene3D" id="1.10.10.10">
    <property type="entry name" value="Winged helix-like DNA-binding domain superfamily/Winged helix DNA-binding domain"/>
    <property type="match status" value="1"/>
</dbReference>
<evidence type="ECO:0000256" key="4">
    <source>
        <dbReference type="ARBA" id="ARBA00022603"/>
    </source>
</evidence>
<gene>
    <name evidence="11" type="ORF">BREU_0522</name>
</gene>
<dbReference type="AlphaFoldDB" id="A0A087CYQ8"/>
<dbReference type="Pfam" id="PF01035">
    <property type="entry name" value="DNA_binding_1"/>
    <property type="match status" value="1"/>
</dbReference>
<keyword evidence="7" id="KW-0234">DNA repair</keyword>
<feature type="region of interest" description="Disordered" evidence="9">
    <location>
        <begin position="51"/>
        <end position="77"/>
    </location>
</feature>
<evidence type="ECO:0000256" key="3">
    <source>
        <dbReference type="ARBA" id="ARBA00011918"/>
    </source>
</evidence>
<evidence type="ECO:0000313" key="11">
    <source>
        <dbReference type="EMBL" id="KFI88408.1"/>
    </source>
</evidence>
<evidence type="ECO:0000256" key="5">
    <source>
        <dbReference type="ARBA" id="ARBA00022679"/>
    </source>
</evidence>
<dbReference type="InterPro" id="IPR014048">
    <property type="entry name" value="MethylDNA_cys_MeTrfase_DNA-bd"/>
</dbReference>
<evidence type="ECO:0000313" key="12">
    <source>
        <dbReference type="Proteomes" id="UP000028984"/>
    </source>
</evidence>
<keyword evidence="6" id="KW-0227">DNA damage</keyword>
<dbReference type="NCBIfam" id="TIGR00589">
    <property type="entry name" value="ogt"/>
    <property type="match status" value="1"/>
</dbReference>
<comment type="similarity">
    <text evidence="2">Belongs to the MGMT family.</text>
</comment>
<organism evidence="11 12">
    <name type="scientific">Bifidobacterium reuteri DSM 23975</name>
    <dbReference type="NCBI Taxonomy" id="1437610"/>
    <lineage>
        <taxon>Bacteria</taxon>
        <taxon>Bacillati</taxon>
        <taxon>Actinomycetota</taxon>
        <taxon>Actinomycetes</taxon>
        <taxon>Bifidobacteriales</taxon>
        <taxon>Bifidobacteriaceae</taxon>
        <taxon>Bifidobacterium</taxon>
    </lineage>
</organism>
<dbReference type="InterPro" id="IPR001497">
    <property type="entry name" value="MethylDNA_cys_MeTrfase_AS"/>
</dbReference>
<name>A0A087CYQ8_9BIFI</name>
<dbReference type="GO" id="GO:0003908">
    <property type="term" value="F:methylated-DNA-[protein]-cysteine S-methyltransferase activity"/>
    <property type="evidence" value="ECO:0007669"/>
    <property type="project" value="UniProtKB-EC"/>
</dbReference>
<dbReference type="eggNOG" id="COG0350">
    <property type="taxonomic scope" value="Bacteria"/>
</dbReference>
<dbReference type="FunFam" id="1.10.10.10:FF:000214">
    <property type="entry name" value="Methylated-DNA--protein-cysteine methyltransferase"/>
    <property type="match status" value="1"/>
</dbReference>
<accession>A0A087CYQ8</accession>
<protein>
    <recommendedName>
        <fullName evidence="3">methylated-DNA--[protein]-cysteine S-methyltransferase</fullName>
        <ecNumber evidence="3">2.1.1.63</ecNumber>
    </recommendedName>
</protein>
<proteinExistence type="inferred from homology"/>
<dbReference type="PROSITE" id="PS00374">
    <property type="entry name" value="MGMT"/>
    <property type="match status" value="1"/>
</dbReference>
<sequence length="207" mass="22519">MMSMNEHARRPIVRATVETPIGRMRMASDGETLTELCLEDWWWAASGASQGLDADDTDNDDDTDVGNADTSDADSGTAEVFRQTREWLEAYFAGEHPKIGAAPLLNPHGTPFQHEVWDLVAEIPYGETVSYGELAAELAERRGGGRMAAQAVGGAVKRNPITIIVPCHRVVGARRHFGGYGGRLDIKAELLEHEGVDLSRFDLDTAG</sequence>
<evidence type="ECO:0000256" key="6">
    <source>
        <dbReference type="ARBA" id="ARBA00022763"/>
    </source>
</evidence>
<comment type="catalytic activity">
    <reaction evidence="1">
        <text>a 4-O-methyl-thymidine in DNA + L-cysteinyl-[protein] = a thymidine in DNA + S-methyl-L-cysteinyl-[protein]</text>
        <dbReference type="Rhea" id="RHEA:53428"/>
        <dbReference type="Rhea" id="RHEA-COMP:10131"/>
        <dbReference type="Rhea" id="RHEA-COMP:10132"/>
        <dbReference type="Rhea" id="RHEA-COMP:13555"/>
        <dbReference type="Rhea" id="RHEA-COMP:13556"/>
        <dbReference type="ChEBI" id="CHEBI:29950"/>
        <dbReference type="ChEBI" id="CHEBI:82612"/>
        <dbReference type="ChEBI" id="CHEBI:137386"/>
        <dbReference type="ChEBI" id="CHEBI:137387"/>
        <dbReference type="EC" id="2.1.1.63"/>
    </reaction>
</comment>
<dbReference type="SUPFAM" id="SSF53155">
    <property type="entry name" value="Methylated DNA-protein cysteine methyltransferase domain"/>
    <property type="match status" value="1"/>
</dbReference>
<keyword evidence="4 11" id="KW-0489">Methyltransferase</keyword>
<keyword evidence="12" id="KW-1185">Reference proteome</keyword>
<dbReference type="InterPro" id="IPR036631">
    <property type="entry name" value="MGMT_N_sf"/>
</dbReference>
<dbReference type="Proteomes" id="UP000028984">
    <property type="component" value="Unassembled WGS sequence"/>
</dbReference>
<dbReference type="InterPro" id="IPR036217">
    <property type="entry name" value="MethylDNA_cys_MeTrfase_DNAb"/>
</dbReference>
<dbReference type="EC" id="2.1.1.63" evidence="3"/>
<evidence type="ECO:0000256" key="9">
    <source>
        <dbReference type="SAM" id="MobiDB-lite"/>
    </source>
</evidence>
<reference evidence="11 12" key="1">
    <citation type="submission" date="2014-03" db="EMBL/GenBank/DDBJ databases">
        <title>Genomics of Bifidobacteria.</title>
        <authorList>
            <person name="Ventura M."/>
            <person name="Milani C."/>
            <person name="Lugli G.A."/>
        </authorList>
    </citation>
    <scope>NUCLEOTIDE SEQUENCE [LARGE SCALE GENOMIC DNA]</scope>
    <source>
        <strain evidence="11 12">DSM 23975</strain>
    </source>
</reference>
<dbReference type="InterPro" id="IPR036388">
    <property type="entry name" value="WH-like_DNA-bd_sf"/>
</dbReference>
<dbReference type="GO" id="GO:0032259">
    <property type="term" value="P:methylation"/>
    <property type="evidence" value="ECO:0007669"/>
    <property type="project" value="UniProtKB-KW"/>
</dbReference>